<protein>
    <recommendedName>
        <fullName evidence="4">Cellobiose phosphorylase</fullName>
    </recommendedName>
</protein>
<evidence type="ECO:0000313" key="3">
    <source>
        <dbReference type="Proteomes" id="UP000242886"/>
    </source>
</evidence>
<dbReference type="PIRSF" id="PIRSF025560">
    <property type="entry name" value="UCP025560"/>
    <property type="match status" value="1"/>
</dbReference>
<proteinExistence type="predicted"/>
<evidence type="ECO:0000313" key="2">
    <source>
        <dbReference type="EMBL" id="SMB27658.1"/>
    </source>
</evidence>
<sequence>MMNTHGIMKLARHGLLLAALALPALSAGPALAQANLEANTPAITQLKGSMHARYAQLEPHLASGAVGLTRDGAMQVRDANAVPLAQRQAVNGLVAAENADRSALYREIARANGKPEWEAEIRATFAQRWIDKAPGGWWVQDAGGNWTRK</sequence>
<gene>
    <name evidence="2" type="ORF">SDENCHOL_20440</name>
</gene>
<dbReference type="Pfam" id="PF07027">
    <property type="entry name" value="DUF1318"/>
    <property type="match status" value="1"/>
</dbReference>
<dbReference type="AlphaFoldDB" id="A0A7Z7HRK4"/>
<evidence type="ECO:0008006" key="4">
    <source>
        <dbReference type="Google" id="ProtNLM"/>
    </source>
</evidence>
<reference evidence="2" key="1">
    <citation type="submission" date="2017-03" db="EMBL/GenBank/DDBJ databases">
        <authorList>
            <consortium name="AG Boll"/>
        </authorList>
    </citation>
    <scope>NUCLEOTIDE SEQUENCE [LARGE SCALE GENOMIC DNA]</scope>
    <source>
        <strain evidence="2">Chol</strain>
    </source>
</reference>
<keyword evidence="3" id="KW-1185">Reference proteome</keyword>
<keyword evidence="1" id="KW-0732">Signal</keyword>
<name>A0A7Z7HRK4_9PROT</name>
<evidence type="ECO:0000256" key="1">
    <source>
        <dbReference type="SAM" id="SignalP"/>
    </source>
</evidence>
<accession>A0A7Z7HRK4</accession>
<feature type="chain" id="PRO_5030800605" description="Cellobiose phosphorylase" evidence="1">
    <location>
        <begin position="33"/>
        <end position="149"/>
    </location>
</feature>
<feature type="signal peptide" evidence="1">
    <location>
        <begin position="1"/>
        <end position="32"/>
    </location>
</feature>
<dbReference type="EMBL" id="LT837803">
    <property type="protein sequence ID" value="SMB27658.1"/>
    <property type="molecule type" value="Genomic_DNA"/>
</dbReference>
<dbReference type="Proteomes" id="UP000242886">
    <property type="component" value="Chromosome SDENCHOL"/>
</dbReference>
<organism evidence="2 3">
    <name type="scientific">Sterolibacterium denitrificans</name>
    <dbReference type="NCBI Taxonomy" id="157592"/>
    <lineage>
        <taxon>Bacteria</taxon>
        <taxon>Pseudomonadati</taxon>
        <taxon>Pseudomonadota</taxon>
        <taxon>Betaproteobacteria</taxon>
        <taxon>Nitrosomonadales</taxon>
        <taxon>Sterolibacteriaceae</taxon>
        <taxon>Sterolibacterium</taxon>
    </lineage>
</organism>
<dbReference type="InterPro" id="IPR008309">
    <property type="entry name" value="YdbL"/>
</dbReference>